<keyword evidence="5" id="KW-0012">Acyltransferase</keyword>
<evidence type="ECO:0000313" key="8">
    <source>
        <dbReference type="EMBL" id="CBK19901.2"/>
    </source>
</evidence>
<accession>D8LVR2</accession>
<evidence type="ECO:0000259" key="7">
    <source>
        <dbReference type="Pfam" id="PF03007"/>
    </source>
</evidence>
<evidence type="ECO:0000256" key="5">
    <source>
        <dbReference type="ARBA" id="ARBA00023315"/>
    </source>
</evidence>
<keyword evidence="9" id="KW-1185">Reference proteome</keyword>
<dbReference type="GO" id="GO:0005886">
    <property type="term" value="C:plasma membrane"/>
    <property type="evidence" value="ECO:0007669"/>
    <property type="project" value="TreeGrafter"/>
</dbReference>
<evidence type="ECO:0000313" key="9">
    <source>
        <dbReference type="Proteomes" id="UP000008312"/>
    </source>
</evidence>
<dbReference type="InterPro" id="IPR045034">
    <property type="entry name" value="O-acyltransferase_WSD1-like"/>
</dbReference>
<dbReference type="Pfam" id="PF03007">
    <property type="entry name" value="WS_DGAT_cat"/>
    <property type="match status" value="1"/>
</dbReference>
<evidence type="ECO:0000256" key="6">
    <source>
        <dbReference type="ARBA" id="ARBA00048109"/>
    </source>
</evidence>
<proteinExistence type="predicted"/>
<dbReference type="GeneID" id="24917623"/>
<dbReference type="AlphaFoldDB" id="D8LVR2"/>
<evidence type="ECO:0000256" key="4">
    <source>
        <dbReference type="ARBA" id="ARBA00022679"/>
    </source>
</evidence>
<dbReference type="PANTHER" id="PTHR31650:SF1">
    <property type="entry name" value="WAX ESTER SYNTHASE_DIACYLGLYCEROL ACYLTRANSFERASE 4-RELATED"/>
    <property type="match status" value="1"/>
</dbReference>
<comment type="catalytic activity">
    <reaction evidence="6">
        <text>an acyl-CoA + a 1,2-diacyl-sn-glycerol = a triacyl-sn-glycerol + CoA</text>
        <dbReference type="Rhea" id="RHEA:10868"/>
        <dbReference type="ChEBI" id="CHEBI:17815"/>
        <dbReference type="ChEBI" id="CHEBI:57287"/>
        <dbReference type="ChEBI" id="CHEBI:58342"/>
        <dbReference type="ChEBI" id="CHEBI:64615"/>
        <dbReference type="EC" id="2.3.1.20"/>
    </reaction>
</comment>
<sequence length="383" mass="44164">MATVTQDIVTFQNQVTYESFLKKWSVVLANYPIFIYPIKKRRFLWSYYDENSTFDITNHVFCVDEPITMENIHQYSRDFSLETLPIELPLWRVIIFSNLIGSSEGSSAILFRYHCCLTDGISLLQMFLTEAQNNSELIDTDVLLRSSCSSSESADGIEETLRTEMVNETPIVMVSSEQEMAMHPSVLSKKVPKHCGFKSSRTASYWRLICTKKDEPNPLRNKKYVDAPRERCVESRTMDVKIDELGALSEHDLTLNDAILGSLFFSIHSFLTPLLQQKKAKSLHSLLWVNRKGTDLIYTPIQSSTATPLSNRDLTALVLDLPFGRESAWDCAMFMHHQMWLKSNSEEASVIQRWLRYWGWMPRVCGDRCFSSFMYCLLDRSEG</sequence>
<evidence type="ECO:0000256" key="1">
    <source>
        <dbReference type="ARBA" id="ARBA00004771"/>
    </source>
</evidence>
<dbReference type="RefSeq" id="XP_012893949.1">
    <property type="nucleotide sequence ID" value="XM_013038495.1"/>
</dbReference>
<dbReference type="EMBL" id="FN668638">
    <property type="protein sequence ID" value="CBK19901.2"/>
    <property type="molecule type" value="Genomic_DNA"/>
</dbReference>
<dbReference type="Proteomes" id="UP000008312">
    <property type="component" value="Unassembled WGS sequence"/>
</dbReference>
<dbReference type="GO" id="GO:0019432">
    <property type="term" value="P:triglyceride biosynthetic process"/>
    <property type="evidence" value="ECO:0007669"/>
    <property type="project" value="TreeGrafter"/>
</dbReference>
<comment type="pathway">
    <text evidence="1">Glycerolipid metabolism; triacylglycerol biosynthesis.</text>
</comment>
<dbReference type="OrthoDB" id="619536at2759"/>
<dbReference type="GO" id="GO:0004144">
    <property type="term" value="F:diacylglycerol O-acyltransferase activity"/>
    <property type="evidence" value="ECO:0007669"/>
    <property type="project" value="UniProtKB-EC"/>
</dbReference>
<dbReference type="EC" id="2.3.1.20" evidence="3"/>
<keyword evidence="4" id="KW-0808">Transferase</keyword>
<feature type="domain" description="O-acyltransferase WSD1-like N-terminal" evidence="7">
    <location>
        <begin position="48"/>
        <end position="127"/>
    </location>
</feature>
<comment type="pathway">
    <text evidence="2">Lipid metabolism.</text>
</comment>
<dbReference type="PANTHER" id="PTHR31650">
    <property type="entry name" value="O-ACYLTRANSFERASE (WSD1-LIKE) FAMILY PROTEIN"/>
    <property type="match status" value="1"/>
</dbReference>
<dbReference type="InParanoid" id="D8LVR2"/>
<name>D8LVR2_BLAHO</name>
<gene>
    <name evidence="8" type="ORF">GSBLH_T00000309001</name>
</gene>
<dbReference type="InterPro" id="IPR004255">
    <property type="entry name" value="O-acyltransferase_WSD1_N"/>
</dbReference>
<reference evidence="8" key="1">
    <citation type="submission" date="2010-02" db="EMBL/GenBank/DDBJ databases">
        <title>Sequencing and annotation of the Blastocystis hominis genome.</title>
        <authorList>
            <person name="Wincker P."/>
        </authorList>
    </citation>
    <scope>NUCLEOTIDE SEQUENCE</scope>
    <source>
        <strain evidence="8">Singapore isolate B</strain>
    </source>
</reference>
<evidence type="ECO:0000256" key="2">
    <source>
        <dbReference type="ARBA" id="ARBA00005189"/>
    </source>
</evidence>
<evidence type="ECO:0000256" key="3">
    <source>
        <dbReference type="ARBA" id="ARBA00013244"/>
    </source>
</evidence>
<protein>
    <recommendedName>
        <fullName evidence="3">diacylglycerol O-acyltransferase</fullName>
        <ecNumber evidence="3">2.3.1.20</ecNumber>
    </recommendedName>
</protein>
<organism evidence="8">
    <name type="scientific">Blastocystis hominis</name>
    <dbReference type="NCBI Taxonomy" id="12968"/>
    <lineage>
        <taxon>Eukaryota</taxon>
        <taxon>Sar</taxon>
        <taxon>Stramenopiles</taxon>
        <taxon>Bigyra</taxon>
        <taxon>Opalozoa</taxon>
        <taxon>Opalinata</taxon>
        <taxon>Blastocystidae</taxon>
        <taxon>Blastocystis</taxon>
    </lineage>
</organism>